<feature type="compositionally biased region" description="Low complexity" evidence="1">
    <location>
        <begin position="197"/>
        <end position="206"/>
    </location>
</feature>
<feature type="transmembrane region" description="Helical" evidence="2">
    <location>
        <begin position="68"/>
        <end position="91"/>
    </location>
</feature>
<feature type="compositionally biased region" description="Polar residues" evidence="1">
    <location>
        <begin position="360"/>
        <end position="380"/>
    </location>
</feature>
<feature type="compositionally biased region" description="Basic residues" evidence="1">
    <location>
        <begin position="97"/>
        <end position="108"/>
    </location>
</feature>
<keyword evidence="2" id="KW-0812">Transmembrane</keyword>
<evidence type="ECO:0000313" key="3">
    <source>
        <dbReference type="EMBL" id="KAK0722686.1"/>
    </source>
</evidence>
<dbReference type="PANTHER" id="PTHR21597">
    <property type="entry name" value="THO2 PROTEIN"/>
    <property type="match status" value="1"/>
</dbReference>
<evidence type="ECO:0000256" key="2">
    <source>
        <dbReference type="SAM" id="Phobius"/>
    </source>
</evidence>
<dbReference type="InterPro" id="IPR040007">
    <property type="entry name" value="Tho2"/>
</dbReference>
<proteinExistence type="predicted"/>
<feature type="compositionally biased region" description="Basic and acidic residues" evidence="1">
    <location>
        <begin position="251"/>
        <end position="260"/>
    </location>
</feature>
<feature type="compositionally biased region" description="Low complexity" evidence="1">
    <location>
        <begin position="711"/>
        <end position="720"/>
    </location>
</feature>
<dbReference type="Proteomes" id="UP001172101">
    <property type="component" value="Unassembled WGS sequence"/>
</dbReference>
<comment type="caution">
    <text evidence="3">The sequence shown here is derived from an EMBL/GenBank/DDBJ whole genome shotgun (WGS) entry which is preliminary data.</text>
</comment>
<feature type="compositionally biased region" description="Low complexity" evidence="1">
    <location>
        <begin position="386"/>
        <end position="404"/>
    </location>
</feature>
<sequence>MVVLGGSPADATVHARQGPSPSPEYTVIQTIVRSSTTQVATATLAAGFPATPAPSSDGVGITRAQVEIIVGVLVGVGGFICILLCCCFRSVRRNGWSRRPRHRNSRRKRDSDGSGESPYRRPPSIANNYWDSVPLGGEDPVIRPPPPPVFPQQTGIRTQFPAPPSPPSSRSDAERSRSPSRSPPSSLSSAPPPRPQQRPQKQPAQRLQTGESAGKPDEGGKSGGKEQSPQPSQPPTQQQDGEQQSVQQTPKHQDKEEDLWQTKPAKPQDGQPEGSSRKIPKAEPGADKSRPEVSGEPPAPGPSKTKPTDGEPSKEPASSGNTKESELPGGKVPETEPSGTDSRYNKPTVDEGTNREASEGQGQDAQSPPQTIGSPATKPTSKPVVRPSSKPASSHSASPRATPRQYKITAHQKPRSESIGSQDLSQDLPSTPRSSRGTPRQHTATQNPQSRREPIDSRGSSLKLTDSPRSPRQQHWPGLVPSRRPSRHEAGAYVGPPAAATAQPPNQNGARIPGINIVDAEPPDNNTAGPPLPPAYGGFQEQTTRYLPFTMSPYPQTGPSTAIPALPREYPAGSFGAGPPGIPALPREYPAGGIGAGPPGIPALPREYPAGGIGAGPPGIPAFPREYPAGGVGAGLPAISGLHREYPDGGLGGGLPGNLGIGGGDYPPTHHHPNGMYPGTAGGFDPNGPNPPPFDGYSARVVNATPPLPPSAARGGARLAPPRDRRPARRPVARHRVFRDDEDNVSVLDDEVATQRHGRQGVRRHDFREGGDWHEEPAPGVAVPGPLKAKAGKGFQAAGIRAAMHFMAGHRNRAAP</sequence>
<feature type="compositionally biased region" description="Basic and acidic residues" evidence="1">
    <location>
        <begin position="280"/>
        <end position="293"/>
    </location>
</feature>
<name>A0AA40AVE9_9PEZI</name>
<dbReference type="GeneID" id="85317154"/>
<dbReference type="AlphaFoldDB" id="A0AA40AVE9"/>
<feature type="compositionally biased region" description="Polar residues" evidence="1">
    <location>
        <begin position="458"/>
        <end position="473"/>
    </location>
</feature>
<feature type="compositionally biased region" description="Low complexity" evidence="1">
    <location>
        <begin position="179"/>
        <end position="189"/>
    </location>
</feature>
<feature type="region of interest" description="Disordered" evidence="1">
    <location>
        <begin position="1"/>
        <end position="22"/>
    </location>
</feature>
<keyword evidence="4" id="KW-1185">Reference proteome</keyword>
<feature type="region of interest" description="Disordered" evidence="1">
    <location>
        <begin position="97"/>
        <end position="511"/>
    </location>
</feature>
<feature type="compositionally biased region" description="Low complexity" evidence="1">
    <location>
        <begin position="227"/>
        <end position="248"/>
    </location>
</feature>
<dbReference type="GO" id="GO:0000445">
    <property type="term" value="C:THO complex part of transcription export complex"/>
    <property type="evidence" value="ECO:0007669"/>
    <property type="project" value="TreeGrafter"/>
</dbReference>
<feature type="compositionally biased region" description="Basic and acidic residues" evidence="1">
    <location>
        <begin position="763"/>
        <end position="777"/>
    </location>
</feature>
<feature type="compositionally biased region" description="Basic and acidic residues" evidence="1">
    <location>
        <begin position="214"/>
        <end position="224"/>
    </location>
</feature>
<organism evidence="3 4">
    <name type="scientific">Lasiosphaeria miniovina</name>
    <dbReference type="NCBI Taxonomy" id="1954250"/>
    <lineage>
        <taxon>Eukaryota</taxon>
        <taxon>Fungi</taxon>
        <taxon>Dikarya</taxon>
        <taxon>Ascomycota</taxon>
        <taxon>Pezizomycotina</taxon>
        <taxon>Sordariomycetes</taxon>
        <taxon>Sordariomycetidae</taxon>
        <taxon>Sordariales</taxon>
        <taxon>Lasiosphaeriaceae</taxon>
        <taxon>Lasiosphaeria</taxon>
    </lineage>
</organism>
<feature type="region of interest" description="Disordered" evidence="1">
    <location>
        <begin position="754"/>
        <end position="784"/>
    </location>
</feature>
<dbReference type="EMBL" id="JAUIRO010000003">
    <property type="protein sequence ID" value="KAK0722686.1"/>
    <property type="molecule type" value="Genomic_DNA"/>
</dbReference>
<dbReference type="RefSeq" id="XP_060298610.1">
    <property type="nucleotide sequence ID" value="XM_060433884.1"/>
</dbReference>
<feature type="compositionally biased region" description="Basic and acidic residues" evidence="1">
    <location>
        <begin position="348"/>
        <end position="358"/>
    </location>
</feature>
<gene>
    <name evidence="3" type="ORF">B0T26DRAFT_228929</name>
</gene>
<dbReference type="GO" id="GO:0006406">
    <property type="term" value="P:mRNA export from nucleus"/>
    <property type="evidence" value="ECO:0007669"/>
    <property type="project" value="InterPro"/>
</dbReference>
<protein>
    <submittedName>
        <fullName evidence="3">Uncharacterized protein</fullName>
    </submittedName>
</protein>
<dbReference type="GO" id="GO:0003729">
    <property type="term" value="F:mRNA binding"/>
    <property type="evidence" value="ECO:0007669"/>
    <property type="project" value="TreeGrafter"/>
</dbReference>
<dbReference type="GO" id="GO:0006397">
    <property type="term" value="P:mRNA processing"/>
    <property type="evidence" value="ECO:0007669"/>
    <property type="project" value="InterPro"/>
</dbReference>
<evidence type="ECO:0000313" key="4">
    <source>
        <dbReference type="Proteomes" id="UP001172101"/>
    </source>
</evidence>
<keyword evidence="2" id="KW-0472">Membrane</keyword>
<accession>A0AA40AVE9</accession>
<evidence type="ECO:0000256" key="1">
    <source>
        <dbReference type="SAM" id="MobiDB-lite"/>
    </source>
</evidence>
<feature type="compositionally biased region" description="Polar residues" evidence="1">
    <location>
        <begin position="418"/>
        <end position="449"/>
    </location>
</feature>
<feature type="region of interest" description="Disordered" evidence="1">
    <location>
        <begin position="662"/>
        <end position="730"/>
    </location>
</feature>
<keyword evidence="2" id="KW-1133">Transmembrane helix</keyword>
<feature type="compositionally biased region" description="Low complexity" evidence="1">
    <location>
        <begin position="495"/>
        <end position="510"/>
    </location>
</feature>
<dbReference type="PANTHER" id="PTHR21597:SF0">
    <property type="entry name" value="THO COMPLEX SUBUNIT 2"/>
    <property type="match status" value="1"/>
</dbReference>
<reference evidence="3" key="1">
    <citation type="submission" date="2023-06" db="EMBL/GenBank/DDBJ databases">
        <title>Genome-scale phylogeny and comparative genomics of the fungal order Sordariales.</title>
        <authorList>
            <consortium name="Lawrence Berkeley National Laboratory"/>
            <person name="Hensen N."/>
            <person name="Bonometti L."/>
            <person name="Westerberg I."/>
            <person name="Brannstrom I.O."/>
            <person name="Guillou S."/>
            <person name="Cros-Aarteil S."/>
            <person name="Calhoun S."/>
            <person name="Haridas S."/>
            <person name="Kuo A."/>
            <person name="Mondo S."/>
            <person name="Pangilinan J."/>
            <person name="Riley R."/>
            <person name="LaButti K."/>
            <person name="Andreopoulos B."/>
            <person name="Lipzen A."/>
            <person name="Chen C."/>
            <person name="Yanf M."/>
            <person name="Daum C."/>
            <person name="Ng V."/>
            <person name="Clum A."/>
            <person name="Steindorff A."/>
            <person name="Ohm R."/>
            <person name="Martin F."/>
            <person name="Silar P."/>
            <person name="Natvig D."/>
            <person name="Lalanne C."/>
            <person name="Gautier V."/>
            <person name="Ament-velasquez S.L."/>
            <person name="Kruys A."/>
            <person name="Hutchinson M.I."/>
            <person name="Powell A.J."/>
            <person name="Barry K."/>
            <person name="Miller A.N."/>
            <person name="Grigoriev I.V."/>
            <person name="Debuchy R."/>
            <person name="Gladieux P."/>
            <person name="Thoren M.H."/>
            <person name="Johannesson H."/>
        </authorList>
    </citation>
    <scope>NUCLEOTIDE SEQUENCE</scope>
    <source>
        <strain evidence="3">SMH2392-1A</strain>
    </source>
</reference>